<evidence type="ECO:0008006" key="3">
    <source>
        <dbReference type="Google" id="ProtNLM"/>
    </source>
</evidence>
<keyword evidence="2" id="KW-1185">Reference proteome</keyword>
<reference evidence="1 2" key="1">
    <citation type="submission" date="2015-05" db="EMBL/GenBank/DDBJ databases">
        <title>Genome sequencing and analysis of members of genus Stenotrophomonas.</title>
        <authorList>
            <person name="Patil P.P."/>
            <person name="Midha S."/>
            <person name="Patil P.B."/>
        </authorList>
    </citation>
    <scope>NUCLEOTIDE SEQUENCE [LARGE SCALE GENOMIC DNA]</scope>
    <source>
        <strain evidence="1 2">JCM 16244</strain>
    </source>
</reference>
<comment type="caution">
    <text evidence="1">The sequence shown here is derived from an EMBL/GenBank/DDBJ whole genome shotgun (WGS) entry which is preliminary data.</text>
</comment>
<accession>A0A0R0DND9</accession>
<organism evidence="1 2">
    <name type="scientific">Stenotrophomonas daejeonensis</name>
    <dbReference type="NCBI Taxonomy" id="659018"/>
    <lineage>
        <taxon>Bacteria</taxon>
        <taxon>Pseudomonadati</taxon>
        <taxon>Pseudomonadota</taxon>
        <taxon>Gammaproteobacteria</taxon>
        <taxon>Lysobacterales</taxon>
        <taxon>Lysobacteraceae</taxon>
        <taxon>Stenotrophomonas</taxon>
    </lineage>
</organism>
<dbReference type="Proteomes" id="UP000050940">
    <property type="component" value="Unassembled WGS sequence"/>
</dbReference>
<evidence type="ECO:0000313" key="1">
    <source>
        <dbReference type="EMBL" id="KRG79825.1"/>
    </source>
</evidence>
<protein>
    <recommendedName>
        <fullName evidence="3">Replication protein</fullName>
    </recommendedName>
</protein>
<dbReference type="EMBL" id="LDJP01000123">
    <property type="protein sequence ID" value="KRG79825.1"/>
    <property type="molecule type" value="Genomic_DNA"/>
</dbReference>
<gene>
    <name evidence="1" type="ORF">ABB34_14710</name>
</gene>
<name>A0A0R0DND9_9GAMM</name>
<dbReference type="AlphaFoldDB" id="A0A0R0DND9"/>
<evidence type="ECO:0000313" key="2">
    <source>
        <dbReference type="Proteomes" id="UP000050940"/>
    </source>
</evidence>
<proteinExistence type="predicted"/>
<feature type="non-terminal residue" evidence="1">
    <location>
        <position position="213"/>
    </location>
</feature>
<sequence>MHSWPLCASKIQERRLQEVVEAIAWGEGQGKAFVMASYTFPHRVDQPLALLLKLQQQAITYMRGRRQYMALMGDVGFAGRIRTLEVTHGKNGWHPHTHELLIVSPSADPLRMRMVLAELWLKACKKVGLFQPDRDDEWAFLAHAVDVRDGDEGAASYLAKMDDQNKWGLSHEMTKGSSKQGRASGSHPFKLAVEVSTSALFMEYVTAIKGSRQ</sequence>